<sequence>MPQPRTDRFSQKHFNKQMLQTVKIPLYLPRSTKVHSICFQSRERFLIHRIQACYLKLHRFRGSEGLAEFRETLQKGNSGA</sequence>
<proteinExistence type="predicted"/>
<comment type="caution">
    <text evidence="1">The sequence shown here is derived from an EMBL/GenBank/DDBJ whole genome shotgun (WGS) entry which is preliminary data.</text>
</comment>
<dbReference type="AlphaFoldDB" id="A0A8J8T3U1"/>
<dbReference type="EMBL" id="RRYP01006284">
    <property type="protein sequence ID" value="TNV81332.1"/>
    <property type="molecule type" value="Genomic_DNA"/>
</dbReference>
<dbReference type="Proteomes" id="UP000785679">
    <property type="component" value="Unassembled WGS sequence"/>
</dbReference>
<reference evidence="1" key="1">
    <citation type="submission" date="2019-06" db="EMBL/GenBank/DDBJ databases">
        <authorList>
            <person name="Zheng W."/>
        </authorList>
    </citation>
    <scope>NUCLEOTIDE SEQUENCE</scope>
    <source>
        <strain evidence="1">QDHG01</strain>
    </source>
</reference>
<organism evidence="1 2">
    <name type="scientific">Halteria grandinella</name>
    <dbReference type="NCBI Taxonomy" id="5974"/>
    <lineage>
        <taxon>Eukaryota</taxon>
        <taxon>Sar</taxon>
        <taxon>Alveolata</taxon>
        <taxon>Ciliophora</taxon>
        <taxon>Intramacronucleata</taxon>
        <taxon>Spirotrichea</taxon>
        <taxon>Stichotrichia</taxon>
        <taxon>Sporadotrichida</taxon>
        <taxon>Halteriidae</taxon>
        <taxon>Halteria</taxon>
    </lineage>
</organism>
<keyword evidence="2" id="KW-1185">Reference proteome</keyword>
<accession>A0A8J8T3U1</accession>
<evidence type="ECO:0000313" key="2">
    <source>
        <dbReference type="Proteomes" id="UP000785679"/>
    </source>
</evidence>
<evidence type="ECO:0000313" key="1">
    <source>
        <dbReference type="EMBL" id="TNV81332.1"/>
    </source>
</evidence>
<protein>
    <submittedName>
        <fullName evidence="1">Uncharacterized protein</fullName>
    </submittedName>
</protein>
<name>A0A8J8T3U1_HALGN</name>
<gene>
    <name evidence="1" type="ORF">FGO68_gene14349</name>
</gene>